<keyword evidence="1" id="KW-0812">Transmembrane</keyword>
<protein>
    <recommendedName>
        <fullName evidence="4">O-antigen ligase domain-containing protein</fullName>
    </recommendedName>
</protein>
<dbReference type="EMBL" id="JPIT01000008">
    <property type="protein sequence ID" value="KIO46921.1"/>
    <property type="molecule type" value="Genomic_DNA"/>
</dbReference>
<feature type="transmembrane region" description="Helical" evidence="1">
    <location>
        <begin position="94"/>
        <end position="119"/>
    </location>
</feature>
<feature type="transmembrane region" description="Helical" evidence="1">
    <location>
        <begin position="9"/>
        <end position="27"/>
    </location>
</feature>
<evidence type="ECO:0000313" key="2">
    <source>
        <dbReference type="EMBL" id="KIO46921.1"/>
    </source>
</evidence>
<keyword evidence="1" id="KW-1133">Transmembrane helix</keyword>
<dbReference type="AlphaFoldDB" id="A0AB34R4W7"/>
<gene>
    <name evidence="2" type="ORF">IE90_02570</name>
</gene>
<feature type="transmembrane region" description="Helical" evidence="1">
    <location>
        <begin position="139"/>
        <end position="161"/>
    </location>
</feature>
<keyword evidence="1" id="KW-0472">Membrane</keyword>
<evidence type="ECO:0000256" key="1">
    <source>
        <dbReference type="SAM" id="Phobius"/>
    </source>
</evidence>
<sequence>MQFLNGRNAIGVTSSAIITVLLAFVFATKRIYINFLYVHILILTVVIGYKFYSGQDPNTMFEGTSRNVISVLFMVAAIVINIEELKHKRSVTLWPSVLFLIFSIAAVGRGGVVCALFYFISVCGYKLYCLDKIRRRRILVFLLCCGILLFVEYASVIIDYISNLEVFMRLSGQETSGNGRAAMNAAYLRNINFLTFFYGYEFSSDPIFITEGHLNPHNSFITLHRLYGFVGIIFLGILLNAMLRLWNTHRKIYVFFLCVVLLRGASEQIMFPGEYDFIVLTILLFSKYWTINHVETFSCSVDKYVE</sequence>
<reference evidence="2 3" key="1">
    <citation type="submission" date="2014-07" db="EMBL/GenBank/DDBJ databases">
        <title>Porphyromonadaceae bacterium OUH 334697 = ATCC BAA-2682 = DSM 28341 draft genome.</title>
        <authorList>
            <person name="Sydenham T.V."/>
            <person name="Hasman H."/>
            <person name="Justesen U.S."/>
        </authorList>
    </citation>
    <scope>NUCLEOTIDE SEQUENCE [LARGE SCALE GENOMIC DNA]</scope>
    <source>
        <strain evidence="2 3">OUH 334697</strain>
    </source>
</reference>
<proteinExistence type="predicted"/>
<evidence type="ECO:0000313" key="3">
    <source>
        <dbReference type="Proteomes" id="UP000031937"/>
    </source>
</evidence>
<feature type="transmembrane region" description="Helical" evidence="1">
    <location>
        <begin position="226"/>
        <end position="245"/>
    </location>
</feature>
<feature type="transmembrane region" description="Helical" evidence="1">
    <location>
        <begin position="33"/>
        <end position="52"/>
    </location>
</feature>
<evidence type="ECO:0008006" key="4">
    <source>
        <dbReference type="Google" id="ProtNLM"/>
    </source>
</evidence>
<dbReference type="Proteomes" id="UP000031937">
    <property type="component" value="Unassembled WGS sequence"/>
</dbReference>
<accession>A0AB34R4W7</accession>
<feature type="transmembrane region" description="Helical" evidence="1">
    <location>
        <begin position="64"/>
        <end position="82"/>
    </location>
</feature>
<organism evidence="2 3">
    <name type="scientific">Sanguibacteroides justesenii</name>
    <dbReference type="NCBI Taxonomy" id="1547597"/>
    <lineage>
        <taxon>Bacteria</taxon>
        <taxon>Pseudomonadati</taxon>
        <taxon>Bacteroidota</taxon>
        <taxon>Bacteroidia</taxon>
        <taxon>Bacteroidales</taxon>
        <taxon>Porphyromonadaceae</taxon>
        <taxon>Sanguibacteroides</taxon>
    </lineage>
</organism>
<comment type="caution">
    <text evidence="2">The sequence shown here is derived from an EMBL/GenBank/DDBJ whole genome shotgun (WGS) entry which is preliminary data.</text>
</comment>
<name>A0AB34R4W7_9PORP</name>